<sequence length="67" mass="6826">GGTGPYCLFSISTNAPLSAKSSSSGWVWKILALESAWISLLKSKSGGGGLIDALEVEGDADADALRV</sequence>
<accession>A0A2I0I2X1</accession>
<proteinExistence type="predicted"/>
<gene>
    <name evidence="1" type="ORF">CRG98_041250</name>
</gene>
<dbReference type="EMBL" id="PGOL01004132">
    <property type="protein sequence ID" value="PKI38339.1"/>
    <property type="molecule type" value="Genomic_DNA"/>
</dbReference>
<comment type="caution">
    <text evidence="1">The sequence shown here is derived from an EMBL/GenBank/DDBJ whole genome shotgun (WGS) entry which is preliminary data.</text>
</comment>
<evidence type="ECO:0000313" key="2">
    <source>
        <dbReference type="Proteomes" id="UP000233551"/>
    </source>
</evidence>
<feature type="non-terminal residue" evidence="1">
    <location>
        <position position="1"/>
    </location>
</feature>
<keyword evidence="2" id="KW-1185">Reference proteome</keyword>
<organism evidence="1 2">
    <name type="scientific">Punica granatum</name>
    <name type="common">Pomegranate</name>
    <dbReference type="NCBI Taxonomy" id="22663"/>
    <lineage>
        <taxon>Eukaryota</taxon>
        <taxon>Viridiplantae</taxon>
        <taxon>Streptophyta</taxon>
        <taxon>Embryophyta</taxon>
        <taxon>Tracheophyta</taxon>
        <taxon>Spermatophyta</taxon>
        <taxon>Magnoliopsida</taxon>
        <taxon>eudicotyledons</taxon>
        <taxon>Gunneridae</taxon>
        <taxon>Pentapetalae</taxon>
        <taxon>rosids</taxon>
        <taxon>malvids</taxon>
        <taxon>Myrtales</taxon>
        <taxon>Lythraceae</taxon>
        <taxon>Punica</taxon>
    </lineage>
</organism>
<dbReference type="AlphaFoldDB" id="A0A2I0I2X1"/>
<dbReference type="Proteomes" id="UP000233551">
    <property type="component" value="Unassembled WGS sequence"/>
</dbReference>
<evidence type="ECO:0000313" key="1">
    <source>
        <dbReference type="EMBL" id="PKI38339.1"/>
    </source>
</evidence>
<protein>
    <submittedName>
        <fullName evidence="1">Uncharacterized protein</fullName>
    </submittedName>
</protein>
<name>A0A2I0I2X1_PUNGR</name>
<reference evidence="1 2" key="1">
    <citation type="submission" date="2017-11" db="EMBL/GenBank/DDBJ databases">
        <title>De-novo sequencing of pomegranate (Punica granatum L.) genome.</title>
        <authorList>
            <person name="Akparov Z."/>
            <person name="Amiraslanov A."/>
            <person name="Hajiyeva S."/>
            <person name="Abbasov M."/>
            <person name="Kaur K."/>
            <person name="Hamwieh A."/>
            <person name="Solovyev V."/>
            <person name="Salamov A."/>
            <person name="Braich B."/>
            <person name="Kosarev P."/>
            <person name="Mahmoud A."/>
            <person name="Hajiyev E."/>
            <person name="Babayeva S."/>
            <person name="Izzatullayeva V."/>
            <person name="Mammadov A."/>
            <person name="Mammadov A."/>
            <person name="Sharifova S."/>
            <person name="Ojaghi J."/>
            <person name="Eynullazada K."/>
            <person name="Bayramov B."/>
            <person name="Abdulazimova A."/>
            <person name="Shahmuradov I."/>
        </authorList>
    </citation>
    <scope>NUCLEOTIDE SEQUENCE [LARGE SCALE GENOMIC DNA]</scope>
    <source>
        <strain evidence="2">cv. AG2017</strain>
        <tissue evidence="1">Leaf</tissue>
    </source>
</reference>